<gene>
    <name evidence="1" type="ORF">R1sor_015978</name>
</gene>
<keyword evidence="2" id="KW-1185">Reference proteome</keyword>
<dbReference type="EMBL" id="JBJQOH010000004">
    <property type="protein sequence ID" value="KAL3689669.1"/>
    <property type="molecule type" value="Genomic_DNA"/>
</dbReference>
<protein>
    <submittedName>
        <fullName evidence="1">Uncharacterized protein</fullName>
    </submittedName>
</protein>
<name>A0ABD3HGU5_9MARC</name>
<dbReference type="AlphaFoldDB" id="A0ABD3HGU5"/>
<sequence length="229" mass="25224">MAAITSAARLGCNVTFNGKACSLCSEYTEGLAAWHGSIIARRQPTSATLIATQKRRRLHCFYEICVENLGRPAGTALHEFVRSAVISYLTGHTREKLALQLAYGDSGMEEFKLETEGFRLTASEERYRSQWLDTVHLTLQILERIDNQVSFDRSSQAAAGVDPHLFSIVKRVIEGQRSGDEQSFVKFDRGLATKGASGGAVAAKEAIAPQFIPLTQLVLLTLKVINEDY</sequence>
<comment type="caution">
    <text evidence="1">The sequence shown here is derived from an EMBL/GenBank/DDBJ whole genome shotgun (WGS) entry which is preliminary data.</text>
</comment>
<evidence type="ECO:0000313" key="2">
    <source>
        <dbReference type="Proteomes" id="UP001633002"/>
    </source>
</evidence>
<proteinExistence type="predicted"/>
<evidence type="ECO:0000313" key="1">
    <source>
        <dbReference type="EMBL" id="KAL3689669.1"/>
    </source>
</evidence>
<accession>A0ABD3HGU5</accession>
<dbReference type="Proteomes" id="UP001633002">
    <property type="component" value="Unassembled WGS sequence"/>
</dbReference>
<reference evidence="1 2" key="1">
    <citation type="submission" date="2024-09" db="EMBL/GenBank/DDBJ databases">
        <title>Chromosome-scale assembly of Riccia sorocarpa.</title>
        <authorList>
            <person name="Paukszto L."/>
        </authorList>
    </citation>
    <scope>NUCLEOTIDE SEQUENCE [LARGE SCALE GENOMIC DNA]</scope>
    <source>
        <strain evidence="1">LP-2024</strain>
        <tissue evidence="1">Aerial parts of the thallus</tissue>
    </source>
</reference>
<organism evidence="1 2">
    <name type="scientific">Riccia sorocarpa</name>
    <dbReference type="NCBI Taxonomy" id="122646"/>
    <lineage>
        <taxon>Eukaryota</taxon>
        <taxon>Viridiplantae</taxon>
        <taxon>Streptophyta</taxon>
        <taxon>Embryophyta</taxon>
        <taxon>Marchantiophyta</taxon>
        <taxon>Marchantiopsida</taxon>
        <taxon>Marchantiidae</taxon>
        <taxon>Marchantiales</taxon>
        <taxon>Ricciaceae</taxon>
        <taxon>Riccia</taxon>
    </lineage>
</organism>